<dbReference type="SUPFAM" id="SSF52540">
    <property type="entry name" value="P-loop containing nucleoside triphosphate hydrolases"/>
    <property type="match status" value="1"/>
</dbReference>
<dbReference type="InterPro" id="IPR051316">
    <property type="entry name" value="Zinc-reg_GTPase_activator"/>
</dbReference>
<name>U2KVV7_9FIRM</name>
<dbReference type="Proteomes" id="UP000016662">
    <property type="component" value="Unassembled WGS sequence"/>
</dbReference>
<comment type="caution">
    <text evidence="2">The sequence shown here is derived from an EMBL/GenBank/DDBJ whole genome shotgun (WGS) entry which is preliminary data.</text>
</comment>
<feature type="domain" description="CobW/HypB/UreG nucleotide-binding" evidence="1">
    <location>
        <begin position="22"/>
        <end position="188"/>
    </location>
</feature>
<dbReference type="PANTHER" id="PTHR13748">
    <property type="entry name" value="COBW-RELATED"/>
    <property type="match status" value="1"/>
</dbReference>
<dbReference type="InterPro" id="IPR027417">
    <property type="entry name" value="P-loop_NTPase"/>
</dbReference>
<dbReference type="InterPro" id="IPR003495">
    <property type="entry name" value="CobW/HypB/UreG_nucleotide-bd"/>
</dbReference>
<organism evidence="2 3">
    <name type="scientific">Ruminococcus callidus ATCC 27760</name>
    <dbReference type="NCBI Taxonomy" id="411473"/>
    <lineage>
        <taxon>Bacteria</taxon>
        <taxon>Bacillati</taxon>
        <taxon>Bacillota</taxon>
        <taxon>Clostridia</taxon>
        <taxon>Eubacteriales</taxon>
        <taxon>Oscillospiraceae</taxon>
        <taxon>Ruminococcus</taxon>
    </lineage>
</organism>
<reference evidence="2 3" key="1">
    <citation type="submission" date="2013-07" db="EMBL/GenBank/DDBJ databases">
        <authorList>
            <person name="Weinstock G."/>
            <person name="Sodergren E."/>
            <person name="Wylie T."/>
            <person name="Fulton L."/>
            <person name="Fulton R."/>
            <person name="Fronick C."/>
            <person name="O'Laughlin M."/>
            <person name="Godfrey J."/>
            <person name="Miner T."/>
            <person name="Herter B."/>
            <person name="Appelbaum E."/>
            <person name="Cordes M."/>
            <person name="Lek S."/>
            <person name="Wollam A."/>
            <person name="Pepin K.H."/>
            <person name="Palsikar V.B."/>
            <person name="Mitreva M."/>
            <person name="Wilson R.K."/>
        </authorList>
    </citation>
    <scope>NUCLEOTIDE SEQUENCE [LARGE SCALE GENOMIC DNA]</scope>
    <source>
        <strain evidence="2 3">ATCC 27760</strain>
    </source>
</reference>
<proteinExistence type="predicted"/>
<dbReference type="Pfam" id="PF02492">
    <property type="entry name" value="cobW"/>
    <property type="match status" value="1"/>
</dbReference>
<protein>
    <submittedName>
        <fullName evidence="2">CobW/P47K family protein</fullName>
    </submittedName>
</protein>
<accession>U2KVV7</accession>
<dbReference type="PANTHER" id="PTHR13748:SF62">
    <property type="entry name" value="COBW DOMAIN-CONTAINING PROTEIN"/>
    <property type="match status" value="1"/>
</dbReference>
<sequence>MRYIIREHHFKGGKTLMTKIDLITGILGSGKTTWIHQYAEHLIQQGQRIAILENDFGAVNVDMVMLQDLKCENCQLEMIAGGGDPCCHKRRFKTQLISLGMQHFDRVIIEPSGIFDMDEFFDTLYESPLDQWFEIGSILTIIDAEMPEVLSAQMEYLLASEAACCGKLLLSKWQNVQEEALPVLTKRILNHLNRALTGIQCSRQFQPKDLLVMDWSNLQPSDYAALQSAGYRNCSYVKQFRTETLESEVHYFMHVAMPEKQIAPLIQQIFADSDCGKIYRIKGSLPTENGGWLKVNATAEKIEISPVADGQSVLIVIGDKVKKEKIDAYLQAVNADSEYVSI</sequence>
<dbReference type="HOGENOM" id="CLU_017452_1_3_9"/>
<keyword evidence="3" id="KW-1185">Reference proteome</keyword>
<dbReference type="Gene3D" id="3.40.50.300">
    <property type="entry name" value="P-loop containing nucleotide triphosphate hydrolases"/>
    <property type="match status" value="1"/>
</dbReference>
<gene>
    <name evidence="2" type="ORF">RUMCAL_01206</name>
</gene>
<evidence type="ECO:0000313" key="3">
    <source>
        <dbReference type="Proteomes" id="UP000016662"/>
    </source>
</evidence>
<dbReference type="AlphaFoldDB" id="U2KVV7"/>
<dbReference type="EMBL" id="AWVF01000149">
    <property type="protein sequence ID" value="ERJ96427.1"/>
    <property type="molecule type" value="Genomic_DNA"/>
</dbReference>
<evidence type="ECO:0000313" key="2">
    <source>
        <dbReference type="EMBL" id="ERJ96427.1"/>
    </source>
</evidence>
<dbReference type="STRING" id="411473.RUMCAL_01206"/>
<dbReference type="eggNOG" id="COG0523">
    <property type="taxonomic scope" value="Bacteria"/>
</dbReference>
<dbReference type="GO" id="GO:0005737">
    <property type="term" value="C:cytoplasm"/>
    <property type="evidence" value="ECO:0007669"/>
    <property type="project" value="TreeGrafter"/>
</dbReference>
<evidence type="ECO:0000259" key="1">
    <source>
        <dbReference type="Pfam" id="PF02492"/>
    </source>
</evidence>
<dbReference type="PATRIC" id="fig|411473.3.peg.982"/>